<dbReference type="InterPro" id="IPR052895">
    <property type="entry name" value="HetReg/Transcr_Mod"/>
</dbReference>
<organism evidence="1 2">
    <name type="scientific">Pseudocercospora fuligena</name>
    <dbReference type="NCBI Taxonomy" id="685502"/>
    <lineage>
        <taxon>Eukaryota</taxon>
        <taxon>Fungi</taxon>
        <taxon>Dikarya</taxon>
        <taxon>Ascomycota</taxon>
        <taxon>Pezizomycotina</taxon>
        <taxon>Dothideomycetes</taxon>
        <taxon>Dothideomycetidae</taxon>
        <taxon>Mycosphaerellales</taxon>
        <taxon>Mycosphaerellaceae</taxon>
        <taxon>Pseudocercospora</taxon>
    </lineage>
</organism>
<dbReference type="OrthoDB" id="2157530at2759"/>
<dbReference type="Pfam" id="PF26639">
    <property type="entry name" value="Het-6_barrel"/>
    <property type="match status" value="1"/>
</dbReference>
<evidence type="ECO:0000313" key="1">
    <source>
        <dbReference type="EMBL" id="KAF7192016.1"/>
    </source>
</evidence>
<dbReference type="EMBL" id="JABCIY010000151">
    <property type="protein sequence ID" value="KAF7192016.1"/>
    <property type="molecule type" value="Genomic_DNA"/>
</dbReference>
<keyword evidence="2" id="KW-1185">Reference proteome</keyword>
<dbReference type="Proteomes" id="UP000660729">
    <property type="component" value="Unassembled WGS sequence"/>
</dbReference>
<evidence type="ECO:0008006" key="3">
    <source>
        <dbReference type="Google" id="ProtNLM"/>
    </source>
</evidence>
<accession>A0A8H6RGF2</accession>
<dbReference type="PANTHER" id="PTHR24148:SF64">
    <property type="entry name" value="HETEROKARYON INCOMPATIBILITY DOMAIN-CONTAINING PROTEIN"/>
    <property type="match status" value="1"/>
</dbReference>
<evidence type="ECO:0000313" key="2">
    <source>
        <dbReference type="Proteomes" id="UP000660729"/>
    </source>
</evidence>
<comment type="caution">
    <text evidence="1">The sequence shown here is derived from an EMBL/GenBank/DDBJ whole genome shotgun (WGS) entry which is preliminary data.</text>
</comment>
<dbReference type="PANTHER" id="PTHR24148">
    <property type="entry name" value="ANKYRIN REPEAT DOMAIN-CONTAINING PROTEIN 39 HOMOLOG-RELATED"/>
    <property type="match status" value="1"/>
</dbReference>
<reference evidence="1" key="1">
    <citation type="submission" date="2020-04" db="EMBL/GenBank/DDBJ databases">
        <title>Draft genome resource of the tomato pathogen Pseudocercospora fuligena.</title>
        <authorList>
            <person name="Zaccaron A."/>
        </authorList>
    </citation>
    <scope>NUCLEOTIDE SEQUENCE</scope>
    <source>
        <strain evidence="1">PF001</strain>
    </source>
</reference>
<dbReference type="AlphaFoldDB" id="A0A8H6RGF2"/>
<name>A0A8H6RGF2_9PEZI</name>
<gene>
    <name evidence="1" type="ORF">HII31_06661</name>
</gene>
<proteinExistence type="predicted"/>
<protein>
    <recommendedName>
        <fullName evidence="3">Heterokaryon incompatibility domain-containing protein</fullName>
    </recommendedName>
</protein>
<sequence length="573" mass="66039">MSCIVAITVLTWLGPQRDDTGLAVDWIRKVSSLTKGFGNDVFRDYENSEERDKIETFEKLTPEQSAELGVPFTNTQAWDAFAAFYESPWFRRIWIVQELLPAREALVIRGNHSVDWHMVKAAAAWYVYKAFHVREELDLKYPLHGPFSAIRMNLAWNSKSGSEFHPEMFGQRVRPVVRWNFDSLLRTFHDFEASEERDKMYALFGISAWFYLDGTQELLRIDYSKPVMHVYRDAIKAHLKQNSGYQDSLNVLWHGNYQSKEPGWPSWVLDLRVKQENTGHGAPMPRLDLVGLTNSHIWRCDEDTFDDNTLLVEGMTFGSIVHHSEYQCSGDLYTNLRSQWNKFEQMYTEQFKTDKHKASGDIYESIRTAFFMALTAGKLWSGFKNKGTSPEVYAANVVDMMETFCLPHETYEEHLARMEKLKPFFELGLGSKDNAWMEWAWPKYCERRWYITDQGYVGIGTEDLQVGDVIAILWGLNKACILRPVQEDQITEGAVRKYRFIGEAYCHGAEEVVLNLVKDDGGSDTSLGQEQEREDKAKLMLHSQVGSENVAMIPTERAKGDPRRAKGTIMALV</sequence>